<dbReference type="PRINTS" id="PR00111">
    <property type="entry name" value="ABHYDROLASE"/>
</dbReference>
<gene>
    <name evidence="2" type="primary">ytpA</name>
    <name evidence="2" type="ORF">CLOSAC_30430</name>
</gene>
<dbReference type="SUPFAM" id="SSF53474">
    <property type="entry name" value="alpha/beta-Hydrolases"/>
    <property type="match status" value="1"/>
</dbReference>
<dbReference type="Pfam" id="PF12146">
    <property type="entry name" value="Hydrolase_4"/>
    <property type="match status" value="1"/>
</dbReference>
<sequence>MTEREFFHISDDNINLFFREIVPKGEVKGVICLVHGLGDHSGWFKALFDFFVSNNFAILTFDLRGHGKSDGKRGHITSYEVLMKDIALLLNIAKKNFKGIPLFLYGHSFGGNQVLNYALRYHPDINGIIVSAPWLRLYSNPSKIKLYFTFLMSKIKPSFIVNNVVEGSNLSHNPDIAINQEKDPLVHNFVSASLFTNAYKAGEWAIDNASNINIPLLLFHGDSDKITSHIASESFIKKAPSNLTTFKLWKGLYHSLHNEISNRDIFINILNWVNSIKS</sequence>
<dbReference type="InterPro" id="IPR051044">
    <property type="entry name" value="MAG_DAG_Lipase"/>
</dbReference>
<reference evidence="2 3" key="1">
    <citation type="submission" date="2016-05" db="EMBL/GenBank/DDBJ databases">
        <title>Microbial solvent formation.</title>
        <authorList>
            <person name="Poehlein A."/>
            <person name="Montoya Solano J.D."/>
            <person name="Flitsch S."/>
            <person name="Krabben P."/>
            <person name="Duerre P."/>
            <person name="Daniel R."/>
        </authorList>
    </citation>
    <scope>NUCLEOTIDE SEQUENCE [LARGE SCALE GENOMIC DNA]</scope>
    <source>
        <strain evidence="2 3">L1-8</strain>
    </source>
</reference>
<evidence type="ECO:0000313" key="3">
    <source>
        <dbReference type="Proteomes" id="UP000191154"/>
    </source>
</evidence>
<dbReference type="InterPro" id="IPR029058">
    <property type="entry name" value="AB_hydrolase_fold"/>
</dbReference>
<comment type="caution">
    <text evidence="2">The sequence shown here is derived from an EMBL/GenBank/DDBJ whole genome shotgun (WGS) entry which is preliminary data.</text>
</comment>
<dbReference type="Proteomes" id="UP000191154">
    <property type="component" value="Unassembled WGS sequence"/>
</dbReference>
<protein>
    <submittedName>
        <fullName evidence="2">Phospholipase YtpA</fullName>
        <ecNumber evidence="2">3.1.1.-</ecNumber>
    </submittedName>
</protein>
<dbReference type="EMBL" id="LZYZ01000006">
    <property type="protein sequence ID" value="OOM10422.1"/>
    <property type="molecule type" value="Genomic_DNA"/>
</dbReference>
<keyword evidence="2" id="KW-0378">Hydrolase</keyword>
<dbReference type="PANTHER" id="PTHR11614">
    <property type="entry name" value="PHOSPHOLIPASE-RELATED"/>
    <property type="match status" value="1"/>
</dbReference>
<name>A0A1S8N211_CLOSA</name>
<dbReference type="AlphaFoldDB" id="A0A1S8N211"/>
<dbReference type="GO" id="GO:0016787">
    <property type="term" value="F:hydrolase activity"/>
    <property type="evidence" value="ECO:0007669"/>
    <property type="project" value="UniProtKB-KW"/>
</dbReference>
<evidence type="ECO:0000259" key="1">
    <source>
        <dbReference type="Pfam" id="PF12146"/>
    </source>
</evidence>
<feature type="domain" description="Serine aminopeptidase S33" evidence="1">
    <location>
        <begin position="26"/>
        <end position="259"/>
    </location>
</feature>
<dbReference type="RefSeq" id="WP_077866130.1">
    <property type="nucleotide sequence ID" value="NZ_LZYZ01000006.1"/>
</dbReference>
<accession>A0A1S8N211</accession>
<organism evidence="2 3">
    <name type="scientific">Clostridium saccharobutylicum</name>
    <dbReference type="NCBI Taxonomy" id="169679"/>
    <lineage>
        <taxon>Bacteria</taxon>
        <taxon>Bacillati</taxon>
        <taxon>Bacillota</taxon>
        <taxon>Clostridia</taxon>
        <taxon>Eubacteriales</taxon>
        <taxon>Clostridiaceae</taxon>
        <taxon>Clostridium</taxon>
    </lineage>
</organism>
<dbReference type="InterPro" id="IPR022742">
    <property type="entry name" value="Hydrolase_4"/>
</dbReference>
<dbReference type="Gene3D" id="3.40.50.1820">
    <property type="entry name" value="alpha/beta hydrolase"/>
    <property type="match status" value="1"/>
</dbReference>
<dbReference type="InterPro" id="IPR000073">
    <property type="entry name" value="AB_hydrolase_1"/>
</dbReference>
<dbReference type="EC" id="3.1.1.-" evidence="2"/>
<proteinExistence type="predicted"/>
<evidence type="ECO:0000313" key="2">
    <source>
        <dbReference type="EMBL" id="OOM10422.1"/>
    </source>
</evidence>